<organism evidence="1 2">
    <name type="scientific">Boeremia exigua</name>
    <dbReference type="NCBI Taxonomy" id="749465"/>
    <lineage>
        <taxon>Eukaryota</taxon>
        <taxon>Fungi</taxon>
        <taxon>Dikarya</taxon>
        <taxon>Ascomycota</taxon>
        <taxon>Pezizomycotina</taxon>
        <taxon>Dothideomycetes</taxon>
        <taxon>Pleosporomycetidae</taxon>
        <taxon>Pleosporales</taxon>
        <taxon>Pleosporineae</taxon>
        <taxon>Didymellaceae</taxon>
        <taxon>Boeremia</taxon>
    </lineage>
</organism>
<sequence length="186" mass="19973">MQFSTIALLFAATVLGAPTESLSASGLVMRGEVDQGEGFYLAVLNNATGIADVEFTPLAELASIDTDGTATSAVDERNLLKRGTTCSGRRSINLGELDRANVQLANNANAQGWHDKGHVGWVHLGGETSFFCNYQGNFLTYQLIIDMHTVVSHYCGQDGYGYDRRTNGGGANDLAVGRTWRGDNFC</sequence>
<dbReference type="Proteomes" id="UP001153331">
    <property type="component" value="Unassembled WGS sequence"/>
</dbReference>
<name>A0ACC2IIK3_9PLEO</name>
<proteinExistence type="predicted"/>
<keyword evidence="2" id="KW-1185">Reference proteome</keyword>
<reference evidence="1" key="1">
    <citation type="submission" date="2022-11" db="EMBL/GenBank/DDBJ databases">
        <title>Genome Sequence of Boeremia exigua.</title>
        <authorList>
            <person name="Buettner E."/>
        </authorList>
    </citation>
    <scope>NUCLEOTIDE SEQUENCE</scope>
    <source>
        <strain evidence="1">CU02</strain>
    </source>
</reference>
<comment type="caution">
    <text evidence="1">The sequence shown here is derived from an EMBL/GenBank/DDBJ whole genome shotgun (WGS) entry which is preliminary data.</text>
</comment>
<accession>A0ACC2IIK3</accession>
<gene>
    <name evidence="1" type="ORF">OPT61_g3232</name>
</gene>
<evidence type="ECO:0000313" key="1">
    <source>
        <dbReference type="EMBL" id="KAJ8115021.1"/>
    </source>
</evidence>
<evidence type="ECO:0000313" key="2">
    <source>
        <dbReference type="Proteomes" id="UP001153331"/>
    </source>
</evidence>
<dbReference type="EMBL" id="JAPHNI010000162">
    <property type="protein sequence ID" value="KAJ8115021.1"/>
    <property type="molecule type" value="Genomic_DNA"/>
</dbReference>
<protein>
    <submittedName>
        <fullName evidence="1">Uncharacterized protein</fullName>
    </submittedName>
</protein>